<dbReference type="STRING" id="568069.A0A1J1IF99"/>
<feature type="transmembrane region" description="Helical" evidence="11">
    <location>
        <begin position="776"/>
        <end position="796"/>
    </location>
</feature>
<feature type="transmembrane region" description="Helical" evidence="11">
    <location>
        <begin position="74"/>
        <end position="93"/>
    </location>
</feature>
<accession>A0A1J1IF99</accession>
<feature type="transmembrane region" description="Helical" evidence="11">
    <location>
        <begin position="1128"/>
        <end position="1152"/>
    </location>
</feature>
<keyword evidence="13" id="KW-1185">Reference proteome</keyword>
<feature type="transmembrane region" description="Helical" evidence="11">
    <location>
        <begin position="998"/>
        <end position="1018"/>
    </location>
</feature>
<dbReference type="AlphaFoldDB" id="A0A1J1IF99"/>
<keyword evidence="7" id="KW-0915">Sodium</keyword>
<feature type="transmembrane region" description="Helical" evidence="11">
    <location>
        <begin position="668"/>
        <end position="689"/>
    </location>
</feature>
<dbReference type="NCBIfam" id="TIGR00813">
    <property type="entry name" value="sss"/>
    <property type="match status" value="2"/>
</dbReference>
<evidence type="ECO:0000256" key="9">
    <source>
        <dbReference type="ARBA" id="ARBA00023136"/>
    </source>
</evidence>
<dbReference type="PANTHER" id="PTHR42985:SF5">
    <property type="entry name" value="FI02094P-RELATED"/>
    <property type="match status" value="1"/>
</dbReference>
<dbReference type="PANTHER" id="PTHR42985">
    <property type="entry name" value="SODIUM-COUPLED MONOCARBOXYLATE TRANSPORTER"/>
    <property type="match status" value="1"/>
</dbReference>
<evidence type="ECO:0000256" key="5">
    <source>
        <dbReference type="ARBA" id="ARBA00022692"/>
    </source>
</evidence>
<feature type="transmembrane region" description="Helical" evidence="11">
    <location>
        <begin position="895"/>
        <end position="919"/>
    </location>
</feature>
<feature type="transmembrane region" description="Helical" evidence="11">
    <location>
        <begin position="1024"/>
        <end position="1046"/>
    </location>
</feature>
<dbReference type="PROSITE" id="PS50283">
    <property type="entry name" value="NA_SOLUT_SYMP_3"/>
    <property type="match status" value="2"/>
</dbReference>
<dbReference type="CDD" id="cd11492">
    <property type="entry name" value="SLC5sbd_NIS-SMVT"/>
    <property type="match status" value="2"/>
</dbReference>
<evidence type="ECO:0000313" key="13">
    <source>
        <dbReference type="Proteomes" id="UP000183832"/>
    </source>
</evidence>
<feature type="transmembrane region" description="Helical" evidence="11">
    <location>
        <begin position="105"/>
        <end position="128"/>
    </location>
</feature>
<keyword evidence="10" id="KW-0739">Sodium transport</keyword>
<organism evidence="12 13">
    <name type="scientific">Clunio marinus</name>
    <dbReference type="NCBI Taxonomy" id="568069"/>
    <lineage>
        <taxon>Eukaryota</taxon>
        <taxon>Metazoa</taxon>
        <taxon>Ecdysozoa</taxon>
        <taxon>Arthropoda</taxon>
        <taxon>Hexapoda</taxon>
        <taxon>Insecta</taxon>
        <taxon>Pterygota</taxon>
        <taxon>Neoptera</taxon>
        <taxon>Endopterygota</taxon>
        <taxon>Diptera</taxon>
        <taxon>Nematocera</taxon>
        <taxon>Chironomoidea</taxon>
        <taxon>Chironomidae</taxon>
        <taxon>Clunio</taxon>
    </lineage>
</organism>
<feature type="transmembrane region" description="Helical" evidence="11">
    <location>
        <begin position="24"/>
        <end position="43"/>
    </location>
</feature>
<feature type="transmembrane region" description="Helical" evidence="11">
    <location>
        <begin position="355"/>
        <end position="379"/>
    </location>
</feature>
<evidence type="ECO:0000256" key="4">
    <source>
        <dbReference type="ARBA" id="ARBA00022475"/>
    </source>
</evidence>
<evidence type="ECO:0000256" key="7">
    <source>
        <dbReference type="ARBA" id="ARBA00023053"/>
    </source>
</evidence>
<feature type="transmembrane region" description="Helical" evidence="11">
    <location>
        <begin position="295"/>
        <end position="318"/>
    </location>
</feature>
<evidence type="ECO:0000256" key="10">
    <source>
        <dbReference type="ARBA" id="ARBA00023201"/>
    </source>
</evidence>
<evidence type="ECO:0000256" key="1">
    <source>
        <dbReference type="ARBA" id="ARBA00004651"/>
    </source>
</evidence>
<keyword evidence="3" id="KW-0813">Transport</keyword>
<dbReference type="Pfam" id="PF00474">
    <property type="entry name" value="SSF"/>
    <property type="match status" value="2"/>
</dbReference>
<proteinExistence type="inferred from homology"/>
<sequence length="1201" mass="133563">MNSDKDFNVTEINKSLKRFGLADYSVFVFMLMMCSVVGIYFGYKDHKKHHQNKLLSRRGSVELDYLVGGRNMQVFPVAMSLVASGLSGITLLGMPTEVYIYGINIVYIFPTMIFLALFVHHVVIPVFYNLQIVSTYEYLEMRFSTKVRLFGSLLFLLSNVIIYVPALSFNQTTGINVQTISIFVCLVCVFYTLLGGIKAVVWTDVIQILLMYGSMTFIIVNGVTDIGSLSIIFERNAQSSRFAPPNVNFDLTERHSALSLMIGGTTFFINLFGIGQPMIQRYLSLPSIKAARKALLLNIIGVVLMASMCCFCGLIIYAKYHDCDPLTTKLVSAKDQLLPLLVMENVGDVPGFPGLFIAGVFSASLSSLSTALNSAAAVVLEDFWKPNSKKELSEKQTAFIMRSTVFVLGAISVALVSVVQKLGGVLQLGMSLLSASNGPLCGLFFIGFFLPWIKAKGTLIGAHVSIVISMYVAFRAQLDQSSGELNHDVKPTSIDGCSYSFNIQNFTKASTLPEDETEISLKLHHMSYFFFSVFGTFICIVVAYIVTLIDRDTDPSKVDTKLLAPFIRKYFDKNNLENFLEVKVEDMNVESETNKVREMNVDELSNSLKRFGTADYAVFITMLVCCSMVGLYFGYKDHEKHKKMSKKQQEEGGTEALDYLMGGRNMQVFPVAMSLVASFVSGITLLGTSTEIYLYGTQYCYIFISIALAAFIMHHTIIPVFHELQITSTYEYLQKRFDRNVRLFGSTMFTLATCLWMPIVIYVPALSFNQTTGVDIHIITPIVMTICIFYTCLGGIKAVVWTDVIQIILMYGTLVLIVIKGTISVGGLSVVIDRNYGSGRFEAPDFRLDPTIRHSFWTILIGGTIFWLNVNGLNQNMIQRYMSLKDVKTARKGQVMYVIGVTVMIFLCVYNGLLLYAMYHDCDPLTTKLAKAKDQLMPLLVMDILKDLPGLPGLFIAGVFSAALSSLSTGLNAMSAVVLEDFCKPFMKNGVTERQSAYIMRGTVLVIGIVSVALVYVVQHLGAVLQLSMSVPTACFGPMLGVYVVGFTLPWVGKRATLYGAIIGCITMMTIVFKAQAEMALGHMKFEYKPLSTDGCGYNFTVSSDKNLTTNSTINAHHDDKSIYHISYLYYTLLGSLVVTVTSLLFSFIFGFQDPNDVDPRLLAPFLRKYIKPMPNKQQFIDVNGKEVVVHNFDIKENTCT</sequence>
<evidence type="ECO:0000313" key="12">
    <source>
        <dbReference type="EMBL" id="CRK97129.1"/>
    </source>
</evidence>
<feature type="transmembrane region" description="Helical" evidence="11">
    <location>
        <begin position="701"/>
        <end position="722"/>
    </location>
</feature>
<dbReference type="InterPro" id="IPR038377">
    <property type="entry name" value="Na/Glc_symporter_sf"/>
</dbReference>
<feature type="transmembrane region" description="Helical" evidence="11">
    <location>
        <begin position="528"/>
        <end position="549"/>
    </location>
</feature>
<feature type="transmembrane region" description="Helical" evidence="11">
    <location>
        <begin position="399"/>
        <end position="419"/>
    </location>
</feature>
<feature type="transmembrane region" description="Helical" evidence="11">
    <location>
        <begin position="808"/>
        <end position="832"/>
    </location>
</feature>
<keyword evidence="4" id="KW-1003">Cell membrane</keyword>
<dbReference type="InterPro" id="IPR051163">
    <property type="entry name" value="Sodium:Solute_Symporter_SSF"/>
</dbReference>
<feature type="transmembrane region" description="Helical" evidence="11">
    <location>
        <begin position="149"/>
        <end position="169"/>
    </location>
</feature>
<dbReference type="InterPro" id="IPR001734">
    <property type="entry name" value="Na/solute_symporter"/>
</dbReference>
<feature type="transmembrane region" description="Helical" evidence="11">
    <location>
        <begin position="209"/>
        <end position="233"/>
    </location>
</feature>
<dbReference type="GO" id="GO:0005886">
    <property type="term" value="C:plasma membrane"/>
    <property type="evidence" value="ECO:0007669"/>
    <property type="project" value="UniProtKB-SubCell"/>
</dbReference>
<feature type="transmembrane region" description="Helical" evidence="11">
    <location>
        <begin position="175"/>
        <end position="197"/>
    </location>
</feature>
<protein>
    <submittedName>
        <fullName evidence="12">CLUMA_CG010526, isoform A</fullName>
    </submittedName>
</protein>
<dbReference type="Gene3D" id="1.20.1730.10">
    <property type="entry name" value="Sodium/glucose cotransporter"/>
    <property type="match status" value="2"/>
</dbReference>
<dbReference type="GO" id="GO:0015293">
    <property type="term" value="F:symporter activity"/>
    <property type="evidence" value="ECO:0007669"/>
    <property type="project" value="TreeGrafter"/>
</dbReference>
<feature type="transmembrane region" description="Helical" evidence="11">
    <location>
        <begin position="425"/>
        <end position="450"/>
    </location>
</feature>
<gene>
    <name evidence="12" type="ORF">CLUMA_CG010526</name>
</gene>
<comment type="subcellular location">
    <subcellularLocation>
        <location evidence="1">Cell membrane</location>
        <topology evidence="1">Multi-pass membrane protein</topology>
    </subcellularLocation>
</comment>
<feature type="transmembrane region" description="Helical" evidence="11">
    <location>
        <begin position="954"/>
        <end position="978"/>
    </location>
</feature>
<feature type="transmembrane region" description="Helical" evidence="11">
    <location>
        <begin position="256"/>
        <end position="274"/>
    </location>
</feature>
<keyword evidence="5 11" id="KW-0812">Transmembrane</keyword>
<dbReference type="GO" id="GO:0006814">
    <property type="term" value="P:sodium ion transport"/>
    <property type="evidence" value="ECO:0007669"/>
    <property type="project" value="UniProtKB-KW"/>
</dbReference>
<name>A0A1J1IF99_9DIPT</name>
<feature type="transmembrane region" description="Helical" evidence="11">
    <location>
        <begin position="1058"/>
        <end position="1077"/>
    </location>
</feature>
<keyword evidence="6 11" id="KW-1133">Transmembrane helix</keyword>
<feature type="transmembrane region" description="Helical" evidence="11">
    <location>
        <begin position="743"/>
        <end position="764"/>
    </location>
</feature>
<comment type="similarity">
    <text evidence="2">Belongs to the sodium:solute symporter (SSF) (TC 2.A.21) family.</text>
</comment>
<evidence type="ECO:0000256" key="2">
    <source>
        <dbReference type="ARBA" id="ARBA00006434"/>
    </source>
</evidence>
<dbReference type="Proteomes" id="UP000183832">
    <property type="component" value="Unassembled WGS sequence"/>
</dbReference>
<evidence type="ECO:0000256" key="6">
    <source>
        <dbReference type="ARBA" id="ARBA00022989"/>
    </source>
</evidence>
<reference evidence="12 13" key="1">
    <citation type="submission" date="2015-04" db="EMBL/GenBank/DDBJ databases">
        <authorList>
            <person name="Syromyatnikov M.Y."/>
            <person name="Popov V.N."/>
        </authorList>
    </citation>
    <scope>NUCLEOTIDE SEQUENCE [LARGE SCALE GENOMIC DNA]</scope>
</reference>
<dbReference type="EMBL" id="CVRI01000047">
    <property type="protein sequence ID" value="CRK97129.1"/>
    <property type="molecule type" value="Genomic_DNA"/>
</dbReference>
<evidence type="ECO:0000256" key="11">
    <source>
        <dbReference type="SAM" id="Phobius"/>
    </source>
</evidence>
<dbReference type="OrthoDB" id="6132759at2759"/>
<feature type="transmembrane region" description="Helical" evidence="11">
    <location>
        <begin position="616"/>
        <end position="635"/>
    </location>
</feature>
<feature type="transmembrane region" description="Helical" evidence="11">
    <location>
        <begin position="852"/>
        <end position="874"/>
    </location>
</feature>
<evidence type="ECO:0000256" key="8">
    <source>
        <dbReference type="ARBA" id="ARBA00023065"/>
    </source>
</evidence>
<evidence type="ECO:0000256" key="3">
    <source>
        <dbReference type="ARBA" id="ARBA00022448"/>
    </source>
</evidence>
<keyword evidence="8" id="KW-0406">Ion transport</keyword>
<keyword evidence="9 11" id="KW-0472">Membrane</keyword>